<dbReference type="EMBL" id="WKJI01000002">
    <property type="protein sequence ID" value="MRX47319.1"/>
    <property type="molecule type" value="Genomic_DNA"/>
</dbReference>
<keyword evidence="1" id="KW-0732">Signal</keyword>
<reference evidence="2 3" key="1">
    <citation type="submission" date="2019-11" db="EMBL/GenBank/DDBJ databases">
        <authorList>
            <person name="Cheng Q."/>
            <person name="Yang Z."/>
        </authorList>
    </citation>
    <scope>NUCLEOTIDE SEQUENCE [LARGE SCALE GENOMIC DNA]</scope>
    <source>
        <strain evidence="2 3">HX-22-1</strain>
    </source>
</reference>
<keyword evidence="3" id="KW-1185">Reference proteome</keyword>
<sequence length="107" mass="11974">MKKVALILGLFVLSFGALAQEKSEVKQSDLKGPEYKNFKSWMHKAVPTKIQSASTVNTLQGPAYKNQNLRKNTSNTEMALVSTVGNEQQNLKGPAYKNYNHFSRKVN</sequence>
<dbReference type="AlphaFoldDB" id="A0A7K0FMW3"/>
<feature type="chain" id="PRO_5029717732" evidence="1">
    <location>
        <begin position="20"/>
        <end position="107"/>
    </location>
</feature>
<feature type="signal peptide" evidence="1">
    <location>
        <begin position="1"/>
        <end position="19"/>
    </location>
</feature>
<comment type="caution">
    <text evidence="2">The sequence shown here is derived from an EMBL/GenBank/DDBJ whole genome shotgun (WGS) entry which is preliminary data.</text>
</comment>
<proteinExistence type="predicted"/>
<name>A0A7K0FMW3_9SPHI</name>
<evidence type="ECO:0000256" key="1">
    <source>
        <dbReference type="SAM" id="SignalP"/>
    </source>
</evidence>
<evidence type="ECO:0000313" key="3">
    <source>
        <dbReference type="Proteomes" id="UP000462931"/>
    </source>
</evidence>
<accession>A0A7K0FMW3</accession>
<gene>
    <name evidence="2" type="ORF">GJJ64_08985</name>
</gene>
<dbReference type="Proteomes" id="UP000462931">
    <property type="component" value="Unassembled WGS sequence"/>
</dbReference>
<protein>
    <submittedName>
        <fullName evidence="2">Uncharacterized protein</fullName>
    </submittedName>
</protein>
<organism evidence="2 3">
    <name type="scientific">Pedobacter puniceum</name>
    <dbReference type="NCBI Taxonomy" id="2666136"/>
    <lineage>
        <taxon>Bacteria</taxon>
        <taxon>Pseudomonadati</taxon>
        <taxon>Bacteroidota</taxon>
        <taxon>Sphingobacteriia</taxon>
        <taxon>Sphingobacteriales</taxon>
        <taxon>Sphingobacteriaceae</taxon>
        <taxon>Pedobacter</taxon>
    </lineage>
</organism>
<evidence type="ECO:0000313" key="2">
    <source>
        <dbReference type="EMBL" id="MRX47319.1"/>
    </source>
</evidence>
<dbReference type="RefSeq" id="WP_154287469.1">
    <property type="nucleotide sequence ID" value="NZ_WKJI01000002.1"/>
</dbReference>